<keyword evidence="4" id="KW-1185">Reference proteome</keyword>
<dbReference type="SUPFAM" id="SSF53474">
    <property type="entry name" value="alpha/beta-Hydrolases"/>
    <property type="match status" value="1"/>
</dbReference>
<accession>A0ABY9KVW4</accession>
<name>A0ABY9KVW4_9BACI</name>
<evidence type="ECO:0000259" key="2">
    <source>
        <dbReference type="Pfam" id="PF20434"/>
    </source>
</evidence>
<dbReference type="InterPro" id="IPR049492">
    <property type="entry name" value="BD-FAE-like_dom"/>
</dbReference>
<dbReference type="InterPro" id="IPR050300">
    <property type="entry name" value="GDXG_lipolytic_enzyme"/>
</dbReference>
<dbReference type="InterPro" id="IPR029058">
    <property type="entry name" value="AB_hydrolase_fold"/>
</dbReference>
<dbReference type="Proteomes" id="UP001180087">
    <property type="component" value="Chromosome"/>
</dbReference>
<gene>
    <name evidence="3" type="ORF">QR721_01755</name>
</gene>
<keyword evidence="1 3" id="KW-0378">Hydrolase</keyword>
<protein>
    <submittedName>
        <fullName evidence="3">Alpha/beta hydrolase</fullName>
    </submittedName>
</protein>
<dbReference type="Pfam" id="PF20434">
    <property type="entry name" value="BD-FAE"/>
    <property type="match status" value="1"/>
</dbReference>
<reference evidence="3" key="1">
    <citation type="submission" date="2023-06" db="EMBL/GenBank/DDBJ databases">
        <title>A Treasure from Seagulls: Isolation and Description of Aciduricobacillus qingdaonensis gen. nov., sp. nov., a Rare Obligately Uric Acid-utilizing Member in the Family Bacillaceae.</title>
        <authorList>
            <person name="Liu W."/>
            <person name="Wang B."/>
        </authorList>
    </citation>
    <scope>NUCLEOTIDE SEQUENCE</scope>
    <source>
        <strain evidence="3">44XB</strain>
    </source>
</reference>
<dbReference type="GO" id="GO:0016787">
    <property type="term" value="F:hydrolase activity"/>
    <property type="evidence" value="ECO:0007669"/>
    <property type="project" value="UniProtKB-KW"/>
</dbReference>
<evidence type="ECO:0000313" key="3">
    <source>
        <dbReference type="EMBL" id="WLV24988.1"/>
    </source>
</evidence>
<feature type="domain" description="BD-FAE-like" evidence="2">
    <location>
        <begin position="21"/>
        <end position="244"/>
    </location>
</feature>
<proteinExistence type="predicted"/>
<evidence type="ECO:0000256" key="1">
    <source>
        <dbReference type="ARBA" id="ARBA00022801"/>
    </source>
</evidence>
<evidence type="ECO:0000313" key="4">
    <source>
        <dbReference type="Proteomes" id="UP001180087"/>
    </source>
</evidence>
<sequence length="287" mass="32577">METFTYKTNSGFEITGDFYPARSKNAPLLIYIHGGGLIWGSKKDLNNEQLHLYNEAGYNVFSINYRLAPETKLPEIATDLADCMRWVQEDAPAEMNYDRERVAVIGSSAGGYLSLLSGTFPVKPKAIISFYGYGNILGGWYRMPSRYFNKDKKVPEPLARQLIGNQPISEAPIEKRYGIYLFCRQQGKWLDYVTGMSPILEMNRLKQYCPIDLADTSYPPTLLLHGDADDDVPYSESVNMNEKLQELGVDSSLITIPDGAHQFDLEMDKPEVKETFIEVLDFLKMHL</sequence>
<dbReference type="Gene3D" id="3.40.50.1820">
    <property type="entry name" value="alpha/beta hydrolase"/>
    <property type="match status" value="1"/>
</dbReference>
<organism evidence="3 4">
    <name type="scientific">Aciduricibacillus chroicocephali</name>
    <dbReference type="NCBI Taxonomy" id="3054939"/>
    <lineage>
        <taxon>Bacteria</taxon>
        <taxon>Bacillati</taxon>
        <taxon>Bacillota</taxon>
        <taxon>Bacilli</taxon>
        <taxon>Bacillales</taxon>
        <taxon>Bacillaceae</taxon>
        <taxon>Aciduricibacillus</taxon>
    </lineage>
</organism>
<dbReference type="PANTHER" id="PTHR48081">
    <property type="entry name" value="AB HYDROLASE SUPERFAMILY PROTEIN C4A8.06C"/>
    <property type="match status" value="1"/>
</dbReference>
<dbReference type="PANTHER" id="PTHR48081:SF3">
    <property type="entry name" value="ALPHA_BETA HYDROLASE FOLD-3 DOMAIN-CONTAINING PROTEIN"/>
    <property type="match status" value="1"/>
</dbReference>
<dbReference type="EMBL" id="CP129113">
    <property type="protein sequence ID" value="WLV24988.1"/>
    <property type="molecule type" value="Genomic_DNA"/>
</dbReference>
<dbReference type="RefSeq" id="WP_348028572.1">
    <property type="nucleotide sequence ID" value="NZ_CP129113.1"/>
</dbReference>